<evidence type="ECO:0000256" key="1">
    <source>
        <dbReference type="SAM" id="MobiDB-lite"/>
    </source>
</evidence>
<feature type="region of interest" description="Disordered" evidence="1">
    <location>
        <begin position="1"/>
        <end position="27"/>
    </location>
</feature>
<dbReference type="AlphaFoldDB" id="A0A9X2M9Z0"/>
<feature type="compositionally biased region" description="Low complexity" evidence="1">
    <location>
        <begin position="1"/>
        <end position="26"/>
    </location>
</feature>
<proteinExistence type="predicted"/>
<comment type="caution">
    <text evidence="2">The sequence shown here is derived from an EMBL/GenBank/DDBJ whole genome shotgun (WGS) entry which is preliminary data.</text>
</comment>
<gene>
    <name evidence="2" type="ORF">NQU54_44035</name>
</gene>
<name>A0A9X2M9Z0_STRMQ</name>
<sequence>MHDPASSPDGPSQPGQPLDPGGDSPGYEVAHEIVGMVIAWYSRQLLLARRSGDQQRLDELKTRRQECVEDQHRLRDAEPEEVGRIADVYTERLKELEASESQAEE</sequence>
<organism evidence="2 3">
    <name type="scientific">Streptomyces malaysiensis subsp. samsunensis</name>
    <dbReference type="NCBI Taxonomy" id="459658"/>
    <lineage>
        <taxon>Bacteria</taxon>
        <taxon>Bacillati</taxon>
        <taxon>Actinomycetota</taxon>
        <taxon>Actinomycetes</taxon>
        <taxon>Kitasatosporales</taxon>
        <taxon>Streptomycetaceae</taxon>
        <taxon>Streptomyces</taxon>
        <taxon>Streptomyces violaceusniger group</taxon>
    </lineage>
</organism>
<dbReference type="RefSeq" id="WP_257635917.1">
    <property type="nucleotide sequence ID" value="NZ_JANIIC010000093.1"/>
</dbReference>
<dbReference type="Proteomes" id="UP001142400">
    <property type="component" value="Unassembled WGS sequence"/>
</dbReference>
<protein>
    <submittedName>
        <fullName evidence="2">Uncharacterized protein</fullName>
    </submittedName>
</protein>
<reference evidence="2" key="1">
    <citation type="submission" date="2022-06" db="EMBL/GenBank/DDBJ databases">
        <title>WGS of actinobacteria.</title>
        <authorList>
            <person name="Thawai C."/>
        </authorList>
    </citation>
    <scope>NUCLEOTIDE SEQUENCE</scope>
    <source>
        <strain evidence="2">DSM 42010</strain>
    </source>
</reference>
<evidence type="ECO:0000313" key="2">
    <source>
        <dbReference type="EMBL" id="MCQ8835804.1"/>
    </source>
</evidence>
<keyword evidence="3" id="KW-1185">Reference proteome</keyword>
<accession>A0A9X2M9Z0</accession>
<dbReference type="EMBL" id="JANIIC010000093">
    <property type="protein sequence ID" value="MCQ8835804.1"/>
    <property type="molecule type" value="Genomic_DNA"/>
</dbReference>
<evidence type="ECO:0000313" key="3">
    <source>
        <dbReference type="Proteomes" id="UP001142400"/>
    </source>
</evidence>